<dbReference type="GO" id="GO:0003677">
    <property type="term" value="F:DNA binding"/>
    <property type="evidence" value="ECO:0007669"/>
    <property type="project" value="UniProtKB-KW"/>
</dbReference>
<dbReference type="CDD" id="cd00090">
    <property type="entry name" value="HTH_ARSR"/>
    <property type="match status" value="1"/>
</dbReference>
<feature type="domain" description="HTH arsR-type" evidence="4">
    <location>
        <begin position="1"/>
        <end position="100"/>
    </location>
</feature>
<proteinExistence type="predicted"/>
<dbReference type="InterPro" id="IPR036390">
    <property type="entry name" value="WH_DNA-bd_sf"/>
</dbReference>
<dbReference type="InterPro" id="IPR011991">
    <property type="entry name" value="ArsR-like_HTH"/>
</dbReference>
<evidence type="ECO:0000256" key="3">
    <source>
        <dbReference type="ARBA" id="ARBA00023163"/>
    </source>
</evidence>
<dbReference type="STRING" id="333140.AWW68_13550"/>
<keyword evidence="6" id="KW-1185">Reference proteome</keyword>
<keyword evidence="2" id="KW-0238">DNA-binding</keyword>
<dbReference type="InterPro" id="IPR036388">
    <property type="entry name" value="WH-like_DNA-bd_sf"/>
</dbReference>
<dbReference type="Proteomes" id="UP000075606">
    <property type="component" value="Unassembled WGS sequence"/>
</dbReference>
<dbReference type="OrthoDB" id="9790747at2"/>
<accession>A0A150X4P2</accession>
<organism evidence="5 6">
    <name type="scientific">Roseivirga spongicola</name>
    <dbReference type="NCBI Taxonomy" id="333140"/>
    <lineage>
        <taxon>Bacteria</taxon>
        <taxon>Pseudomonadati</taxon>
        <taxon>Bacteroidota</taxon>
        <taxon>Cytophagia</taxon>
        <taxon>Cytophagales</taxon>
        <taxon>Roseivirgaceae</taxon>
        <taxon>Roseivirga</taxon>
    </lineage>
</organism>
<dbReference type="AlphaFoldDB" id="A0A150X4P2"/>
<dbReference type="SMART" id="SM00418">
    <property type="entry name" value="HTH_ARSR"/>
    <property type="match status" value="1"/>
</dbReference>
<comment type="caution">
    <text evidence="5">The sequence shown here is derived from an EMBL/GenBank/DDBJ whole genome shotgun (WGS) entry which is preliminary data.</text>
</comment>
<evidence type="ECO:0000256" key="2">
    <source>
        <dbReference type="ARBA" id="ARBA00023125"/>
    </source>
</evidence>
<keyword evidence="1" id="KW-0805">Transcription regulation</keyword>
<evidence type="ECO:0000259" key="4">
    <source>
        <dbReference type="PROSITE" id="PS50987"/>
    </source>
</evidence>
<keyword evidence="3" id="KW-0804">Transcription</keyword>
<evidence type="ECO:0000313" key="5">
    <source>
        <dbReference type="EMBL" id="KYG73705.1"/>
    </source>
</evidence>
<protein>
    <submittedName>
        <fullName evidence="5">ArsR family transcriptional regulator</fullName>
    </submittedName>
</protein>
<dbReference type="EMBL" id="LRPC01000028">
    <property type="protein sequence ID" value="KYG73705.1"/>
    <property type="molecule type" value="Genomic_DNA"/>
</dbReference>
<dbReference type="GO" id="GO:0003700">
    <property type="term" value="F:DNA-binding transcription factor activity"/>
    <property type="evidence" value="ECO:0007669"/>
    <property type="project" value="InterPro"/>
</dbReference>
<evidence type="ECO:0000313" key="6">
    <source>
        <dbReference type="Proteomes" id="UP000075606"/>
    </source>
</evidence>
<evidence type="ECO:0000256" key="1">
    <source>
        <dbReference type="ARBA" id="ARBA00023015"/>
    </source>
</evidence>
<sequence length="100" mass="11628">MDLRTATEIGKCLSNQTRMQIMEWLKEPAKNFPPHETLKHFNDGVCVTYIQEKAGLSQSTISTYLTNMEKCGLLISTRHGKWSYLKRNEEVIKRFTDFIS</sequence>
<reference evidence="5 6" key="1">
    <citation type="submission" date="2016-01" db="EMBL/GenBank/DDBJ databases">
        <title>Genome sequencing of Roseivirga spongicola UST030701-084.</title>
        <authorList>
            <person name="Selvaratnam C."/>
            <person name="Thevarajoo S."/>
            <person name="Goh K.M."/>
            <person name="Ee R."/>
            <person name="Chan K.-G."/>
            <person name="Chong C.S."/>
        </authorList>
    </citation>
    <scope>NUCLEOTIDE SEQUENCE [LARGE SCALE GENOMIC DNA]</scope>
    <source>
        <strain evidence="5 6">UST030701-084</strain>
    </source>
</reference>
<dbReference type="InterPro" id="IPR051081">
    <property type="entry name" value="HTH_MetalResp_TranReg"/>
</dbReference>
<gene>
    <name evidence="5" type="ORF">AWW68_13550</name>
</gene>
<dbReference type="Gene3D" id="1.10.10.10">
    <property type="entry name" value="Winged helix-like DNA-binding domain superfamily/Winged helix DNA-binding domain"/>
    <property type="match status" value="1"/>
</dbReference>
<dbReference type="SUPFAM" id="SSF46785">
    <property type="entry name" value="Winged helix' DNA-binding domain"/>
    <property type="match status" value="1"/>
</dbReference>
<dbReference type="PANTHER" id="PTHR33154:SF33">
    <property type="entry name" value="TRANSCRIPTIONAL REPRESSOR SDPR"/>
    <property type="match status" value="1"/>
</dbReference>
<dbReference type="PROSITE" id="PS50987">
    <property type="entry name" value="HTH_ARSR_2"/>
    <property type="match status" value="1"/>
</dbReference>
<dbReference type="PANTHER" id="PTHR33154">
    <property type="entry name" value="TRANSCRIPTIONAL REGULATOR, ARSR FAMILY"/>
    <property type="match status" value="1"/>
</dbReference>
<dbReference type="InterPro" id="IPR001845">
    <property type="entry name" value="HTH_ArsR_DNA-bd_dom"/>
</dbReference>
<name>A0A150X4P2_9BACT</name>